<reference evidence="1 2" key="1">
    <citation type="submission" date="2017-10" db="EMBL/GenBank/DDBJ databases">
        <title>The draft genome sequence of Lewinella nigricans NBRC 102662.</title>
        <authorList>
            <person name="Wang K."/>
        </authorList>
    </citation>
    <scope>NUCLEOTIDE SEQUENCE [LARGE SCALE GENOMIC DNA]</scope>
    <source>
        <strain evidence="1 2">NBRC 102662</strain>
    </source>
</reference>
<organism evidence="1 2">
    <name type="scientific">Flavilitoribacter nigricans (strain ATCC 23147 / DSM 23189 / NBRC 102662 / NCIMB 1420 / SS-2)</name>
    <name type="common">Lewinella nigricans</name>
    <dbReference type="NCBI Taxonomy" id="1122177"/>
    <lineage>
        <taxon>Bacteria</taxon>
        <taxon>Pseudomonadati</taxon>
        <taxon>Bacteroidota</taxon>
        <taxon>Saprospiria</taxon>
        <taxon>Saprospirales</taxon>
        <taxon>Lewinellaceae</taxon>
        <taxon>Flavilitoribacter</taxon>
    </lineage>
</organism>
<keyword evidence="2" id="KW-1185">Reference proteome</keyword>
<evidence type="ECO:0000313" key="1">
    <source>
        <dbReference type="EMBL" id="PHN06951.1"/>
    </source>
</evidence>
<dbReference type="RefSeq" id="WP_099149702.1">
    <property type="nucleotide sequence ID" value="NZ_PDUD01000013.1"/>
</dbReference>
<gene>
    <name evidence="1" type="ORF">CRP01_09045</name>
</gene>
<name>A0A2D0NEL8_FLAN2</name>
<protein>
    <submittedName>
        <fullName evidence="1">Uncharacterized protein</fullName>
    </submittedName>
</protein>
<dbReference type="Proteomes" id="UP000223913">
    <property type="component" value="Unassembled WGS sequence"/>
</dbReference>
<dbReference type="EMBL" id="PDUD01000013">
    <property type="protein sequence ID" value="PHN06951.1"/>
    <property type="molecule type" value="Genomic_DNA"/>
</dbReference>
<proteinExistence type="predicted"/>
<dbReference type="AlphaFoldDB" id="A0A2D0NEL8"/>
<comment type="caution">
    <text evidence="1">The sequence shown here is derived from an EMBL/GenBank/DDBJ whole genome shotgun (WGS) entry which is preliminary data.</text>
</comment>
<evidence type="ECO:0000313" key="2">
    <source>
        <dbReference type="Proteomes" id="UP000223913"/>
    </source>
</evidence>
<sequence>MEVLIQKWLDENGPFAAGVTLYLSTGQETYVRRLSKAAKKKWVEPDDMALLRRLLEQHINYQPKANPSYVPLSDLEEATPDPPQPVNEPEAIRALRAQAIPLHKRYSHLKAQLHTMVIDRDKYTAKERYDIAREIMQDVLPPTDELYDQIRAWEQDGTLPPDPEDNVVQQTVEKMQRVYSLRPRISRLKKWKDDPELDADKRREYTKELLDKELELAQLERELGL</sequence>
<accession>A0A2D0NEL8</accession>